<keyword evidence="2" id="KW-1133">Transmembrane helix</keyword>
<dbReference type="PANTHER" id="PTHR33698">
    <property type="entry name" value="NUCLEAR TRANSPORT FACTOR 2 (NTF2)-LIKE PROTEIN"/>
    <property type="match status" value="1"/>
</dbReference>
<dbReference type="InterPro" id="IPR032710">
    <property type="entry name" value="NTF2-like_dom_sf"/>
</dbReference>
<feature type="region of interest" description="Disordered" evidence="1">
    <location>
        <begin position="237"/>
        <end position="276"/>
    </location>
</feature>
<dbReference type="InterPro" id="IPR037401">
    <property type="entry name" value="SnoaL-like"/>
</dbReference>
<feature type="compositionally biased region" description="Basic and acidic residues" evidence="1">
    <location>
        <begin position="172"/>
        <end position="181"/>
    </location>
</feature>
<feature type="compositionally biased region" description="Basic and acidic residues" evidence="1">
    <location>
        <begin position="105"/>
        <end position="114"/>
    </location>
</feature>
<dbReference type="PANTHER" id="PTHR33698:SF1">
    <property type="entry name" value="NUCLEAR TRANSPORT FACTOR 2 (NTF2) FAMILY PROTEIN"/>
    <property type="match status" value="1"/>
</dbReference>
<dbReference type="AlphaFoldDB" id="A0ABC9GQD1"/>
<feature type="domain" description="SnoaL-like" evidence="3">
    <location>
        <begin position="478"/>
        <end position="569"/>
    </location>
</feature>
<accession>A0ABC9GQD1</accession>
<dbReference type="Gene3D" id="3.10.450.50">
    <property type="match status" value="1"/>
</dbReference>
<proteinExistence type="predicted"/>
<evidence type="ECO:0000313" key="5">
    <source>
        <dbReference type="Proteomes" id="UP001497457"/>
    </source>
</evidence>
<organism evidence="4 5">
    <name type="scientific">Urochloa decumbens</name>
    <dbReference type="NCBI Taxonomy" id="240449"/>
    <lineage>
        <taxon>Eukaryota</taxon>
        <taxon>Viridiplantae</taxon>
        <taxon>Streptophyta</taxon>
        <taxon>Embryophyta</taxon>
        <taxon>Tracheophyta</taxon>
        <taxon>Spermatophyta</taxon>
        <taxon>Magnoliopsida</taxon>
        <taxon>Liliopsida</taxon>
        <taxon>Poales</taxon>
        <taxon>Poaceae</taxon>
        <taxon>PACMAD clade</taxon>
        <taxon>Panicoideae</taxon>
        <taxon>Panicodae</taxon>
        <taxon>Paniceae</taxon>
        <taxon>Melinidinae</taxon>
        <taxon>Urochloa</taxon>
    </lineage>
</organism>
<feature type="compositionally biased region" description="Low complexity" evidence="1">
    <location>
        <begin position="247"/>
        <end position="276"/>
    </location>
</feature>
<protein>
    <recommendedName>
        <fullName evidence="3">SnoaL-like domain-containing protein</fullName>
    </recommendedName>
</protein>
<feature type="region of interest" description="Disordered" evidence="1">
    <location>
        <begin position="417"/>
        <end position="442"/>
    </location>
</feature>
<dbReference type="Proteomes" id="UP001497457">
    <property type="component" value="Unassembled WGS sequence"/>
</dbReference>
<keyword evidence="2" id="KW-0472">Membrane</keyword>
<gene>
    <name evidence="4" type="ORF">URODEC1_LOCUS118461</name>
</gene>
<keyword evidence="2" id="KW-0812">Transmembrane</keyword>
<sequence>MAHALLWRRHRWTALRSLLLVALLHRLHCLAFLAASSPVWLLAAFLLGVVLVHSEPHVPLAAATEDEDRHLYKKIRRHLASSDDDTSGGGSSDNDTSSSMEEEEPHGSVREKEQAAAAPGVAWTADDEHSIRSIGSLELERDARLEKLMSRRSIHRRNLIDLDVHIPAAKHNPSDLHHDSSEPGSAPSFLLAHHNTNPFDFPAETLLYRRHESFTAGAPLARPSRFRPYFVADVPEGGAHAGGGGDNSNNSSSSPSSSAASIDHHQGQAAHQQAAAAAAPPVMVAVDVELISDSSDDDMSLPGDDAAAGSLLVPPDEDVEDSFEVESITQQVAAAGTCRGDGVATTAVKMVAMEEKDKIREHHISGPVPVIDPSPTAISTGDLFHQASPPIPFAHTASTMNSTLPSISFQSPCFKLQPTSQLRPRPPRQQETSGAHTRKSGLPLKPVHAVLGADRNGGLNNSNRRGATLPSSPLSHVVQEFYSSLNEKDSKRVDKLIAPDCTVEDTAYYKPLDVKCTRAYFKRLMESMGENVKFAVDEVCQGAGHTVAVMWHLEWNGYTIPFTKGCSFYIGSEKEAVLLIRKVHIFDESPLKPGKWALEILNMVTNLLNMFPKIAEGFLKDPEAVVQPFVKLYKFYVEPFILPFLAYYTHFWTYVARGLTVVLHILYNLFKRLI</sequence>
<feature type="region of interest" description="Disordered" evidence="1">
    <location>
        <begin position="171"/>
        <end position="191"/>
    </location>
</feature>
<evidence type="ECO:0000259" key="3">
    <source>
        <dbReference type="Pfam" id="PF12680"/>
    </source>
</evidence>
<evidence type="ECO:0000256" key="1">
    <source>
        <dbReference type="SAM" id="MobiDB-lite"/>
    </source>
</evidence>
<name>A0ABC9GQD1_9POAL</name>
<reference evidence="4" key="1">
    <citation type="submission" date="2024-10" db="EMBL/GenBank/DDBJ databases">
        <authorList>
            <person name="Ryan C."/>
        </authorList>
    </citation>
    <scope>NUCLEOTIDE SEQUENCE [LARGE SCALE GENOMIC DNA]</scope>
</reference>
<feature type="region of interest" description="Disordered" evidence="1">
    <location>
        <begin position="79"/>
        <end position="124"/>
    </location>
</feature>
<feature type="transmembrane region" description="Helical" evidence="2">
    <location>
        <begin position="651"/>
        <end position="670"/>
    </location>
</feature>
<dbReference type="EMBL" id="CAXIPR030000021">
    <property type="protein sequence ID" value="CAM0144575.1"/>
    <property type="molecule type" value="Genomic_DNA"/>
</dbReference>
<dbReference type="Pfam" id="PF12680">
    <property type="entry name" value="SnoaL_2"/>
    <property type="match status" value="1"/>
</dbReference>
<evidence type="ECO:0000313" key="4">
    <source>
        <dbReference type="EMBL" id="CAM0144575.1"/>
    </source>
</evidence>
<comment type="caution">
    <text evidence="4">The sequence shown here is derived from an EMBL/GenBank/DDBJ whole genome shotgun (WGS) entry which is preliminary data.</text>
</comment>
<evidence type="ECO:0000256" key="2">
    <source>
        <dbReference type="SAM" id="Phobius"/>
    </source>
</evidence>
<dbReference type="SUPFAM" id="SSF54427">
    <property type="entry name" value="NTF2-like"/>
    <property type="match status" value="1"/>
</dbReference>
<keyword evidence="5" id="KW-1185">Reference proteome</keyword>